<evidence type="ECO:0000313" key="2">
    <source>
        <dbReference type="EnsemblProtists" id="HpaP810006"/>
    </source>
</evidence>
<dbReference type="InParanoid" id="M4BU19"/>
<evidence type="ECO:0000313" key="3">
    <source>
        <dbReference type="Proteomes" id="UP000011713"/>
    </source>
</evidence>
<dbReference type="Proteomes" id="UP000011713">
    <property type="component" value="Unassembled WGS sequence"/>
</dbReference>
<dbReference type="EnsemblProtists" id="HpaT810006">
    <property type="protein sequence ID" value="HpaP810006"/>
    <property type="gene ID" value="HpaG810006"/>
</dbReference>
<reference evidence="2" key="2">
    <citation type="submission" date="2015-06" db="UniProtKB">
        <authorList>
            <consortium name="EnsemblProtists"/>
        </authorList>
    </citation>
    <scope>IDENTIFICATION</scope>
    <source>
        <strain evidence="2">Emoy2</strain>
    </source>
</reference>
<reference evidence="3" key="1">
    <citation type="journal article" date="2010" name="Science">
        <title>Signatures of adaptation to obligate biotrophy in the Hyaloperonospora arabidopsidis genome.</title>
        <authorList>
            <person name="Baxter L."/>
            <person name="Tripathy S."/>
            <person name="Ishaque N."/>
            <person name="Boot N."/>
            <person name="Cabral A."/>
            <person name="Kemen E."/>
            <person name="Thines M."/>
            <person name="Ah-Fong A."/>
            <person name="Anderson R."/>
            <person name="Badejoko W."/>
            <person name="Bittner-Eddy P."/>
            <person name="Boore J.L."/>
            <person name="Chibucos M.C."/>
            <person name="Coates M."/>
            <person name="Dehal P."/>
            <person name="Delehaunty K."/>
            <person name="Dong S."/>
            <person name="Downton P."/>
            <person name="Dumas B."/>
            <person name="Fabro G."/>
            <person name="Fronick C."/>
            <person name="Fuerstenberg S.I."/>
            <person name="Fulton L."/>
            <person name="Gaulin E."/>
            <person name="Govers F."/>
            <person name="Hughes L."/>
            <person name="Humphray S."/>
            <person name="Jiang R.H."/>
            <person name="Judelson H."/>
            <person name="Kamoun S."/>
            <person name="Kyung K."/>
            <person name="Meijer H."/>
            <person name="Minx P."/>
            <person name="Morris P."/>
            <person name="Nelson J."/>
            <person name="Phuntumart V."/>
            <person name="Qutob D."/>
            <person name="Rehmany A."/>
            <person name="Rougon-Cardoso A."/>
            <person name="Ryden P."/>
            <person name="Torto-Alalibo T."/>
            <person name="Studholme D."/>
            <person name="Wang Y."/>
            <person name="Win J."/>
            <person name="Wood J."/>
            <person name="Clifton S.W."/>
            <person name="Rogers J."/>
            <person name="Van den Ackerveken G."/>
            <person name="Jones J.D."/>
            <person name="McDowell J.M."/>
            <person name="Beynon J."/>
            <person name="Tyler B.M."/>
        </authorList>
    </citation>
    <scope>NUCLEOTIDE SEQUENCE [LARGE SCALE GENOMIC DNA]</scope>
    <source>
        <strain evidence="3">Emoy2</strain>
    </source>
</reference>
<dbReference type="HOGENOM" id="CLU_1423986_0_0_1"/>
<protein>
    <submittedName>
        <fullName evidence="2">Uncharacterized protein</fullName>
    </submittedName>
</protein>
<keyword evidence="3" id="KW-1185">Reference proteome</keyword>
<evidence type="ECO:0000256" key="1">
    <source>
        <dbReference type="SAM" id="MobiDB-lite"/>
    </source>
</evidence>
<organism evidence="2 3">
    <name type="scientific">Hyaloperonospora arabidopsidis (strain Emoy2)</name>
    <name type="common">Downy mildew agent</name>
    <name type="synonym">Peronospora arabidopsidis</name>
    <dbReference type="NCBI Taxonomy" id="559515"/>
    <lineage>
        <taxon>Eukaryota</taxon>
        <taxon>Sar</taxon>
        <taxon>Stramenopiles</taxon>
        <taxon>Oomycota</taxon>
        <taxon>Peronosporomycetes</taxon>
        <taxon>Peronosporales</taxon>
        <taxon>Peronosporaceae</taxon>
        <taxon>Hyaloperonospora</taxon>
    </lineage>
</organism>
<proteinExistence type="predicted"/>
<name>M4BU19_HYAAE</name>
<dbReference type="EMBL" id="JH597899">
    <property type="status" value="NOT_ANNOTATED_CDS"/>
    <property type="molecule type" value="Genomic_DNA"/>
</dbReference>
<accession>M4BU19</accession>
<dbReference type="VEuPathDB" id="FungiDB:HpaG810006"/>
<sequence length="191" mass="21571">MTTQTTNRSRFTRRSWPEVSWKSQRADNIVKLDVAATGLLPGHASCYLDKSCSLSSSMTTTVDHITLARSEHPTNDGRAPQWAACANPVVLCKRHLHNWWSFSIQRKELQLKSARKSRNCCHFCQKGIAKSLEYDKLQHKKKSSPLHALSMTHPHRQSYPSPDQGKRSGVLNPHTIHILIKGNISNLPKGK</sequence>
<feature type="region of interest" description="Disordered" evidence="1">
    <location>
        <begin position="146"/>
        <end position="172"/>
    </location>
</feature>
<dbReference type="AlphaFoldDB" id="M4BU19"/>